<dbReference type="InterPro" id="IPR035897">
    <property type="entry name" value="Toll_tir_struct_dom_sf"/>
</dbReference>
<organism evidence="3 4">
    <name type="scientific">Lymnaea stagnalis</name>
    <name type="common">Great pond snail</name>
    <name type="synonym">Helix stagnalis</name>
    <dbReference type="NCBI Taxonomy" id="6523"/>
    <lineage>
        <taxon>Eukaryota</taxon>
        <taxon>Metazoa</taxon>
        <taxon>Spiralia</taxon>
        <taxon>Lophotrochozoa</taxon>
        <taxon>Mollusca</taxon>
        <taxon>Gastropoda</taxon>
        <taxon>Heterobranchia</taxon>
        <taxon>Euthyneura</taxon>
        <taxon>Panpulmonata</taxon>
        <taxon>Hygrophila</taxon>
        <taxon>Lymnaeoidea</taxon>
        <taxon>Lymnaeidae</taxon>
        <taxon>Lymnaea</taxon>
    </lineage>
</organism>
<keyword evidence="4" id="KW-1185">Reference proteome</keyword>
<evidence type="ECO:0000313" key="4">
    <source>
        <dbReference type="Proteomes" id="UP001497497"/>
    </source>
</evidence>
<dbReference type="GO" id="GO:0007165">
    <property type="term" value="P:signal transduction"/>
    <property type="evidence" value="ECO:0007669"/>
    <property type="project" value="InterPro"/>
</dbReference>
<feature type="region of interest" description="Disordered" evidence="1">
    <location>
        <begin position="427"/>
        <end position="450"/>
    </location>
</feature>
<name>A0AAV2H0Z1_LYMST</name>
<dbReference type="InterPro" id="IPR000157">
    <property type="entry name" value="TIR_dom"/>
</dbReference>
<feature type="domain" description="TIR" evidence="2">
    <location>
        <begin position="104"/>
        <end position="252"/>
    </location>
</feature>
<feature type="compositionally biased region" description="Polar residues" evidence="1">
    <location>
        <begin position="817"/>
        <end position="829"/>
    </location>
</feature>
<dbReference type="Proteomes" id="UP001497497">
    <property type="component" value="Unassembled WGS sequence"/>
</dbReference>
<evidence type="ECO:0000256" key="1">
    <source>
        <dbReference type="SAM" id="MobiDB-lite"/>
    </source>
</evidence>
<proteinExistence type="predicted"/>
<dbReference type="Gene3D" id="3.40.50.10140">
    <property type="entry name" value="Toll/interleukin-1 receptor homology (TIR) domain"/>
    <property type="match status" value="1"/>
</dbReference>
<sequence length="829" mass="91325">MMSSRSPPQTDAEPEPIKFSDPIGINRSNIQPSGNSLYSSSGGKNCKSSSSVASHSSGYSSVSEINLVSASYSNIQSARPFSDENKLLYSDYLPYFKDEKLKEDNCDILIIHAEKDLTEAKQFKEHLQKDIVLHVNKKSLRPRVKLLQEFIVGSSFEYLDFAFSKSLYVFLYVTKEFCDCTWSLLQGQACLTEAIRDLERKWCVIPVHTRSRKNQNYKLPMMLGSLRPINYWKEDIDQFYTEGVRKLLDSKLAVLLHRDQMLEEDRSKYFELNKEQILLDCAYHQKKSSYFDGNSCSSVMHPIQVEADHVSKLVSISTNEATFNPTKKDLMGATDSGFVEERAKQITLNENQTIDYGNSLKVSFQNNGPLQKPTSSDVDLSNSSQHCSSSDVIGPLSTENISPDTITNLSSLAIDGPANIEIQSPASRVKSPISHEGSRTHCVPSASSGEPVKNAVPLNLPPGGYTHSALSVNTFSSGGAPNFYPVQMNCPQMVMGLNGALYVTTQFGYHLVSPHMHSMQPGVVSNSQPLPYHLPFPYNPYMSIPNQQPSSQPSYFALQHSNQLSSTSESAQSSIQANVSSVPSQFISGSVGYIPPSITPSGFYNPYQTTTPWQPGIVNPGFTQHDNSVLSNRGDFTNIKSLLAQPAGGTMSELNSPKAKTISEPIPVDAAGDKASDSSPISPSAVIAPVVQHIHHHHHKKEIRVENATNVLIGDQSKFINNSTVHSVHAEMEHESTDEDESFEQHGTGLKTNASRLERPSSQSADCIHSMYGVETSVKDLKKEPVEQSVGYPECPEPVTTREPIEASNDEADDSSLIAQQHQTYAKVV</sequence>
<dbReference type="AlphaFoldDB" id="A0AAV2H0Z1"/>
<gene>
    <name evidence="3" type="ORF">GSLYS_00000111001</name>
</gene>
<evidence type="ECO:0000259" key="2">
    <source>
        <dbReference type="PROSITE" id="PS50104"/>
    </source>
</evidence>
<accession>A0AAV2H0Z1</accession>
<evidence type="ECO:0000313" key="3">
    <source>
        <dbReference type="EMBL" id="CAL1525934.1"/>
    </source>
</evidence>
<dbReference type="PROSITE" id="PS50104">
    <property type="entry name" value="TIR"/>
    <property type="match status" value="1"/>
</dbReference>
<protein>
    <recommendedName>
        <fullName evidence="2">TIR domain-containing protein</fullName>
    </recommendedName>
</protein>
<feature type="region of interest" description="Disordered" evidence="1">
    <location>
        <begin position="1"/>
        <end position="42"/>
    </location>
</feature>
<dbReference type="EMBL" id="CAXITT010000001">
    <property type="protein sequence ID" value="CAL1525934.1"/>
    <property type="molecule type" value="Genomic_DNA"/>
</dbReference>
<feature type="compositionally biased region" description="Polar residues" evidence="1">
    <location>
        <begin position="26"/>
        <end position="38"/>
    </location>
</feature>
<reference evidence="3 4" key="1">
    <citation type="submission" date="2024-04" db="EMBL/GenBank/DDBJ databases">
        <authorList>
            <consortium name="Genoscope - CEA"/>
            <person name="William W."/>
        </authorList>
    </citation>
    <scope>NUCLEOTIDE SEQUENCE [LARGE SCALE GENOMIC DNA]</scope>
</reference>
<feature type="region of interest" description="Disordered" evidence="1">
    <location>
        <begin position="365"/>
        <end position="396"/>
    </location>
</feature>
<comment type="caution">
    <text evidence="3">The sequence shown here is derived from an EMBL/GenBank/DDBJ whole genome shotgun (WGS) entry which is preliminary data.</text>
</comment>
<feature type="region of interest" description="Disordered" evidence="1">
    <location>
        <begin position="786"/>
        <end position="829"/>
    </location>
</feature>